<feature type="compositionally biased region" description="Low complexity" evidence="1">
    <location>
        <begin position="15"/>
        <end position="27"/>
    </location>
</feature>
<accession>A0AA43QI51</accession>
<feature type="compositionally biased region" description="Polar residues" evidence="1">
    <location>
        <begin position="58"/>
        <end position="72"/>
    </location>
</feature>
<gene>
    <name evidence="2" type="ORF">OHK93_004317</name>
</gene>
<feature type="compositionally biased region" description="Pro residues" evidence="1">
    <location>
        <begin position="30"/>
        <end position="40"/>
    </location>
</feature>
<feature type="region of interest" description="Disordered" evidence="1">
    <location>
        <begin position="1"/>
        <end position="360"/>
    </location>
</feature>
<dbReference type="AlphaFoldDB" id="A0AA43QI51"/>
<feature type="compositionally biased region" description="Polar residues" evidence="1">
    <location>
        <begin position="303"/>
        <end position="315"/>
    </location>
</feature>
<feature type="compositionally biased region" description="Basic residues" evidence="1">
    <location>
        <begin position="174"/>
        <end position="188"/>
    </location>
</feature>
<evidence type="ECO:0000313" key="3">
    <source>
        <dbReference type="Proteomes" id="UP001161017"/>
    </source>
</evidence>
<protein>
    <submittedName>
        <fullName evidence="2">Uncharacterized protein</fullName>
    </submittedName>
</protein>
<name>A0AA43QI51_9LECA</name>
<dbReference type="Proteomes" id="UP001161017">
    <property type="component" value="Unassembled WGS sequence"/>
</dbReference>
<feature type="compositionally biased region" description="Polar residues" evidence="1">
    <location>
        <begin position="97"/>
        <end position="114"/>
    </location>
</feature>
<feature type="compositionally biased region" description="Low complexity" evidence="1">
    <location>
        <begin position="137"/>
        <end position="155"/>
    </location>
</feature>
<reference evidence="2" key="1">
    <citation type="journal article" date="2023" name="Genome Biol. Evol.">
        <title>First Whole Genome Sequence and Flow Cytometry Genome Size Data for the Lichen-Forming Fungus Ramalina farinacea (Ascomycota).</title>
        <authorList>
            <person name="Llewellyn T."/>
            <person name="Mian S."/>
            <person name="Hill R."/>
            <person name="Leitch I.J."/>
            <person name="Gaya E."/>
        </authorList>
    </citation>
    <scope>NUCLEOTIDE SEQUENCE</scope>
    <source>
        <strain evidence="2">LIQ254RAFAR</strain>
    </source>
</reference>
<sequence>MGAVRPASPRPASPRPASSRPASSLSSGTAPPPSQQPPVPPKDRLPLPMTPSRKPIQRQKSPLSSEAFSSPASMPGAFPEEPPSSSGQQLPQSQQSNAAATFSLTSTAEATSDSAPKRGKRLSSLRGILPLKSMRRSSGSTVDSPSSPQSQSSSGFRPTTPGADSIASSAGRPSLRKKMSGSFWKRKSSLGQTSFVPGDDGQIRHETHGTNGVEDDTILEDSRPTTPALIEESPPRSRKSGTFWRRKSSLTLGQTMEAAKQGWGGENKNTAEGVRPGTRAVSGPAAFGSTVNGNGNGSGTANRLTGMQRINTKQSEQQRAEDLSPVDTETMTPTTTISPVRTYSPPPQLPEFVGGGGGLGLDDDFFAKIG</sequence>
<feature type="compositionally biased region" description="Basic residues" evidence="1">
    <location>
        <begin position="236"/>
        <end position="248"/>
    </location>
</feature>
<organism evidence="2 3">
    <name type="scientific">Ramalina farinacea</name>
    <dbReference type="NCBI Taxonomy" id="258253"/>
    <lineage>
        <taxon>Eukaryota</taxon>
        <taxon>Fungi</taxon>
        <taxon>Dikarya</taxon>
        <taxon>Ascomycota</taxon>
        <taxon>Pezizomycotina</taxon>
        <taxon>Lecanoromycetes</taxon>
        <taxon>OSLEUM clade</taxon>
        <taxon>Lecanoromycetidae</taxon>
        <taxon>Lecanorales</taxon>
        <taxon>Lecanorineae</taxon>
        <taxon>Ramalinaceae</taxon>
        <taxon>Ramalina</taxon>
    </lineage>
</organism>
<proteinExistence type="predicted"/>
<evidence type="ECO:0000313" key="2">
    <source>
        <dbReference type="EMBL" id="MDI1486127.1"/>
    </source>
</evidence>
<dbReference type="EMBL" id="JAPUFD010000002">
    <property type="protein sequence ID" value="MDI1486127.1"/>
    <property type="molecule type" value="Genomic_DNA"/>
</dbReference>
<feature type="compositionally biased region" description="Low complexity" evidence="1">
    <location>
        <begin position="83"/>
        <end position="96"/>
    </location>
</feature>
<keyword evidence="3" id="KW-1185">Reference proteome</keyword>
<comment type="caution">
    <text evidence="2">The sequence shown here is derived from an EMBL/GenBank/DDBJ whole genome shotgun (WGS) entry which is preliminary data.</text>
</comment>
<evidence type="ECO:0000256" key="1">
    <source>
        <dbReference type="SAM" id="MobiDB-lite"/>
    </source>
</evidence>